<feature type="domain" description="Ubiquitinol-cytochrome C reductase Fe-S subunit TAT signal" evidence="6">
    <location>
        <begin position="15"/>
        <end position="44"/>
    </location>
</feature>
<feature type="repeat" description="WD" evidence="4">
    <location>
        <begin position="226"/>
        <end position="267"/>
    </location>
</feature>
<dbReference type="SUPFAM" id="SSF50998">
    <property type="entry name" value="Quinoprotein alcohol dehydrogenase-like"/>
    <property type="match status" value="1"/>
</dbReference>
<dbReference type="InterPro" id="IPR001680">
    <property type="entry name" value="WD40_rpt"/>
</dbReference>
<dbReference type="PRINTS" id="PR00320">
    <property type="entry name" value="GPROTEINBRPT"/>
</dbReference>
<feature type="transmembrane region" description="Helical" evidence="5">
    <location>
        <begin position="27"/>
        <end position="46"/>
    </location>
</feature>
<dbReference type="InterPro" id="IPR006311">
    <property type="entry name" value="TAT_signal"/>
</dbReference>
<evidence type="ECO:0000313" key="8">
    <source>
        <dbReference type="Proteomes" id="UP000309128"/>
    </source>
</evidence>
<dbReference type="InterPro" id="IPR015943">
    <property type="entry name" value="WD40/YVTN_repeat-like_dom_sf"/>
</dbReference>
<keyword evidence="2 4" id="KW-0853">WD repeat</keyword>
<dbReference type="Gene3D" id="2.130.10.10">
    <property type="entry name" value="YVTN repeat-like/Quinoprotein amine dehydrogenase"/>
    <property type="match status" value="3"/>
</dbReference>
<dbReference type="PROSITE" id="PS51318">
    <property type="entry name" value="TAT"/>
    <property type="match status" value="1"/>
</dbReference>
<evidence type="ECO:0000256" key="5">
    <source>
        <dbReference type="SAM" id="Phobius"/>
    </source>
</evidence>
<evidence type="ECO:0000256" key="1">
    <source>
        <dbReference type="ARBA" id="ARBA00010651"/>
    </source>
</evidence>
<dbReference type="EMBL" id="VCKY01000099">
    <property type="protein sequence ID" value="TMR15511.1"/>
    <property type="molecule type" value="Genomic_DNA"/>
</dbReference>
<dbReference type="Pfam" id="PF00400">
    <property type="entry name" value="WD40"/>
    <property type="match status" value="5"/>
</dbReference>
<comment type="caution">
    <text evidence="7">The sequence shown here is derived from an EMBL/GenBank/DDBJ whole genome shotgun (WGS) entry which is preliminary data.</text>
</comment>
<dbReference type="SMART" id="SM00320">
    <property type="entry name" value="WD40"/>
    <property type="match status" value="8"/>
</dbReference>
<evidence type="ECO:0000313" key="7">
    <source>
        <dbReference type="EMBL" id="TMR15511.1"/>
    </source>
</evidence>
<evidence type="ECO:0000256" key="3">
    <source>
        <dbReference type="ARBA" id="ARBA00022737"/>
    </source>
</evidence>
<protein>
    <submittedName>
        <fullName evidence="7">WD40 repeat domain-containing protein</fullName>
    </submittedName>
</protein>
<organism evidence="7 8">
    <name type="scientific">Nonomuraea turkmeniaca</name>
    <dbReference type="NCBI Taxonomy" id="103838"/>
    <lineage>
        <taxon>Bacteria</taxon>
        <taxon>Bacillati</taxon>
        <taxon>Actinomycetota</taxon>
        <taxon>Actinomycetes</taxon>
        <taxon>Streptosporangiales</taxon>
        <taxon>Streptosporangiaceae</taxon>
        <taxon>Nonomuraea</taxon>
    </lineage>
</organism>
<dbReference type="OrthoDB" id="4336591at2"/>
<comment type="similarity">
    <text evidence="1">Belongs to the Rieske iron-sulfur protein family.</text>
</comment>
<dbReference type="AlphaFoldDB" id="A0A5S4FCF6"/>
<dbReference type="InterPro" id="IPR019775">
    <property type="entry name" value="WD40_repeat_CS"/>
</dbReference>
<dbReference type="Proteomes" id="UP000309128">
    <property type="component" value="Unassembled WGS sequence"/>
</dbReference>
<sequence length="386" mass="41400">MIHTSDGASGASAGQHEKGTVPGRRRFLYCGAAALAAAGVAGAFLWRQEPPARIKGKLLRTLKDHAWFGRTWFTPDGTTLVTSSYQRKKVAFWDLATGECLRTLEPRNAGAMSANQDGTRLVVAGDGHATLWDPRTGHLLKEMRPGFLLSEAVLFSPDDSVIAIAGSQPEIYLWSSDGERIARLEGHSARVWQVAFSPDSTLLASCGPDGSVRLWDAKTGKPGQVLTDERETISDVAFSPDGRWLASADMGSIVRVWDVATGEQLHTLDGKTSRLAFRPTGRPLLATSIRSGGPLRLWGHDRVWSATTMLEKSQSEAMAFSPDGSFLATGVGVKGDLALWDGTTGAELAVLTGHTRPVTDVAFNADATMLATVSADETVKVWSIAR</sequence>
<feature type="repeat" description="WD" evidence="4">
    <location>
        <begin position="351"/>
        <end position="386"/>
    </location>
</feature>
<keyword evidence="5" id="KW-0812">Transmembrane</keyword>
<evidence type="ECO:0000259" key="6">
    <source>
        <dbReference type="Pfam" id="PF10399"/>
    </source>
</evidence>
<keyword evidence="8" id="KW-1185">Reference proteome</keyword>
<keyword evidence="3" id="KW-0677">Repeat</keyword>
<dbReference type="PROSITE" id="PS50082">
    <property type="entry name" value="WD_REPEATS_2"/>
    <property type="match status" value="3"/>
</dbReference>
<dbReference type="InterPro" id="IPR011047">
    <property type="entry name" value="Quinoprotein_ADH-like_sf"/>
</dbReference>
<evidence type="ECO:0000256" key="4">
    <source>
        <dbReference type="PROSITE-ProRule" id="PRU00221"/>
    </source>
</evidence>
<dbReference type="PROSITE" id="PS00678">
    <property type="entry name" value="WD_REPEATS_1"/>
    <property type="match status" value="1"/>
</dbReference>
<name>A0A5S4FCF6_9ACTN</name>
<gene>
    <name evidence="7" type="ORF">ETD86_26995</name>
</gene>
<keyword evidence="5" id="KW-1133">Transmembrane helix</keyword>
<dbReference type="InterPro" id="IPR019470">
    <property type="entry name" value="Ubiq_cytC_Rdtase_Fe-S_su_TAT"/>
</dbReference>
<reference evidence="7 8" key="1">
    <citation type="submission" date="2019-05" db="EMBL/GenBank/DDBJ databases">
        <title>Draft genome sequence of Nonomuraea turkmeniaca DSM 43926.</title>
        <authorList>
            <person name="Saricaoglu S."/>
            <person name="Isik K."/>
        </authorList>
    </citation>
    <scope>NUCLEOTIDE SEQUENCE [LARGE SCALE GENOMIC DNA]</scope>
    <source>
        <strain evidence="7 8">DSM 43926</strain>
    </source>
</reference>
<dbReference type="GO" id="GO:0008121">
    <property type="term" value="F:quinol-cytochrome-c reductase activity"/>
    <property type="evidence" value="ECO:0007669"/>
    <property type="project" value="InterPro"/>
</dbReference>
<keyword evidence="5" id="KW-0472">Membrane</keyword>
<dbReference type="PANTHER" id="PTHR44019">
    <property type="entry name" value="WD REPEAT-CONTAINING PROTEIN 55"/>
    <property type="match status" value="1"/>
</dbReference>
<proteinExistence type="inferred from homology"/>
<dbReference type="InterPro" id="IPR020472">
    <property type="entry name" value="WD40_PAC1"/>
</dbReference>
<evidence type="ECO:0000256" key="2">
    <source>
        <dbReference type="ARBA" id="ARBA00022574"/>
    </source>
</evidence>
<dbReference type="PROSITE" id="PS50294">
    <property type="entry name" value="WD_REPEATS_REGION"/>
    <property type="match status" value="3"/>
</dbReference>
<dbReference type="Pfam" id="PF10399">
    <property type="entry name" value="UCR_Fe-S_N"/>
    <property type="match status" value="1"/>
</dbReference>
<dbReference type="PANTHER" id="PTHR44019:SF8">
    <property type="entry name" value="POC1 CENTRIOLAR PROTEIN HOMOLOG"/>
    <property type="match status" value="1"/>
</dbReference>
<accession>A0A5S4FCF6</accession>
<dbReference type="InterPro" id="IPR050505">
    <property type="entry name" value="WDR55/POC1"/>
</dbReference>
<dbReference type="CDD" id="cd00200">
    <property type="entry name" value="WD40"/>
    <property type="match status" value="1"/>
</dbReference>
<feature type="repeat" description="WD" evidence="4">
    <location>
        <begin position="184"/>
        <end position="225"/>
    </location>
</feature>